<evidence type="ECO:0000256" key="1">
    <source>
        <dbReference type="ARBA" id="ARBA00004613"/>
    </source>
</evidence>
<accession>Q2SK14</accession>
<dbReference type="Pfam" id="PF22178">
    <property type="entry name" value="Gp5_trimer_C"/>
    <property type="match status" value="1"/>
</dbReference>
<dbReference type="AlphaFoldDB" id="Q2SK14"/>
<dbReference type="InterPro" id="IPR037026">
    <property type="entry name" value="Vgr_OB-fold_dom_sf"/>
</dbReference>
<keyword evidence="3" id="KW-0964">Secreted</keyword>
<dbReference type="STRING" id="349521.HCH_02182"/>
<evidence type="ECO:0000313" key="6">
    <source>
        <dbReference type="EMBL" id="ABC29010.1"/>
    </source>
</evidence>
<dbReference type="InterPro" id="IPR054030">
    <property type="entry name" value="Gp5_Vgr_C"/>
</dbReference>
<proteinExistence type="inferred from homology"/>
<dbReference type="KEGG" id="hch:HCH_02182"/>
<evidence type="ECO:0000259" key="5">
    <source>
        <dbReference type="Pfam" id="PF22178"/>
    </source>
</evidence>
<evidence type="ECO:0000313" key="7">
    <source>
        <dbReference type="Proteomes" id="UP000000238"/>
    </source>
</evidence>
<dbReference type="RefSeq" id="WP_011396080.1">
    <property type="nucleotide sequence ID" value="NC_007645.1"/>
</dbReference>
<dbReference type="Proteomes" id="UP000000238">
    <property type="component" value="Chromosome"/>
</dbReference>
<dbReference type="Gene3D" id="3.55.50.10">
    <property type="entry name" value="Baseplate protein-like domains"/>
    <property type="match status" value="1"/>
</dbReference>
<gene>
    <name evidence="6" type="ordered locus">HCH_02182</name>
</gene>
<dbReference type="Gene3D" id="2.30.110.50">
    <property type="match status" value="1"/>
</dbReference>
<keyword evidence="7" id="KW-1185">Reference proteome</keyword>
<sequence length="659" mass="73725">MAGPKQDKQLLTIKSPLGADVLVMKKLKVTECLSEPFETTATVWSTDYNIDPNAIVGKEVTISVHADPSKPRHFSGIVTQLSAHQIEENHYREYRLKMVPWFSLLKYRRDCRIFQELTVQKIIDKVFSELGFSDVSWRLQKTYENRVYCVQYRESDFDFVSRLLEEEGIYYYFQHEEGKHTLVLSDNAKGYESVSESSLDVTDGAHTKFKISSWEHAYQLVSGKVSLTDYNFETPATSLAVFQGTKVKLPNISKFEVYDYPGEYAQKGEGDGYAKTRMETLESGYSLVNAESNYPSMCSGYIFTVGVHPDSKESKEKYVVTSVTHNAEEGSYRAGVESAPHYSNSLQCAPSTTIMRPVLKTPKPVISGTQTALVVGPSADEIYTDEFGRIKVQFYWDRLGKKDDKSSCWIRVAQIWSGKNWGTQYIPRIGQEVVISFLEGDPDRPLIIGSVYNAEQMPPYELPAKKTHTGVKSRSSKGGGTEDYNEIMLIDEKGEELIRVHAQKDRDITVENDDTESVGNNQSISVVKNQTEEVGENRTINIGKNDSLTVGENQSIDIGKNKDEVIGENSSLNVGKNVTVEIGKDRTESIKGKHTETITKEYSVSAKSVQITAKDEITLQVGKASITMKKNGDITINGNKVNTKASGVITMKGSQIKEN</sequence>
<dbReference type="InterPro" id="IPR050708">
    <property type="entry name" value="T6SS_VgrG/RHS"/>
</dbReference>
<dbReference type="SUPFAM" id="SSF69279">
    <property type="entry name" value="Phage tail proteins"/>
    <property type="match status" value="2"/>
</dbReference>
<evidence type="ECO:0000256" key="3">
    <source>
        <dbReference type="ARBA" id="ARBA00022525"/>
    </source>
</evidence>
<feature type="domain" description="Gp5/Type VI secretion system Vgr C-terminal trimerisation" evidence="5">
    <location>
        <begin position="469"/>
        <end position="582"/>
    </location>
</feature>
<dbReference type="HOGENOM" id="CLU_004121_3_0_6"/>
<reference evidence="6 7" key="1">
    <citation type="journal article" date="2005" name="Nucleic Acids Res.">
        <title>Genomic blueprint of Hahella chejuensis, a marine microbe producing an algicidal agent.</title>
        <authorList>
            <person name="Jeong H."/>
            <person name="Yim J.H."/>
            <person name="Lee C."/>
            <person name="Choi S.-H."/>
            <person name="Park Y.K."/>
            <person name="Yoon S.H."/>
            <person name="Hur C.-G."/>
            <person name="Kang H.-Y."/>
            <person name="Kim D."/>
            <person name="Lee H.H."/>
            <person name="Park K.H."/>
            <person name="Park S.-H."/>
            <person name="Park H.-S."/>
            <person name="Lee H.K."/>
            <person name="Oh T.K."/>
            <person name="Kim J.F."/>
        </authorList>
    </citation>
    <scope>NUCLEOTIDE SEQUENCE [LARGE SCALE GENOMIC DNA]</scope>
    <source>
        <strain evidence="6 7">KCTC 2396</strain>
    </source>
</reference>
<dbReference type="InterPro" id="IPR017847">
    <property type="entry name" value="T6SS_RhsGE_Vgr_subset"/>
</dbReference>
<dbReference type="NCBIfam" id="TIGR03361">
    <property type="entry name" value="VI_Rhs_Vgr"/>
    <property type="match status" value="1"/>
</dbReference>
<evidence type="ECO:0000259" key="4">
    <source>
        <dbReference type="Pfam" id="PF04717"/>
    </source>
</evidence>
<feature type="domain" description="Gp5/Type VI secretion system Vgr protein OB-fold" evidence="4">
    <location>
        <begin position="384"/>
        <end position="452"/>
    </location>
</feature>
<dbReference type="Gene3D" id="2.40.50.230">
    <property type="entry name" value="Gp5 N-terminal domain"/>
    <property type="match status" value="1"/>
</dbReference>
<dbReference type="eggNOG" id="COG3501">
    <property type="taxonomic scope" value="Bacteria"/>
</dbReference>
<dbReference type="Pfam" id="PF04717">
    <property type="entry name" value="Phage_base_V"/>
    <property type="match status" value="1"/>
</dbReference>
<dbReference type="NCBIfam" id="TIGR01646">
    <property type="entry name" value="vgr_GE"/>
    <property type="match status" value="1"/>
</dbReference>
<evidence type="ECO:0000256" key="2">
    <source>
        <dbReference type="ARBA" id="ARBA00005558"/>
    </source>
</evidence>
<dbReference type="Gene3D" id="4.10.220.110">
    <property type="match status" value="1"/>
</dbReference>
<dbReference type="EMBL" id="CP000155">
    <property type="protein sequence ID" value="ABC29010.1"/>
    <property type="molecule type" value="Genomic_DNA"/>
</dbReference>
<comment type="similarity">
    <text evidence="2">Belongs to the VgrG protein family.</text>
</comment>
<dbReference type="InterPro" id="IPR006533">
    <property type="entry name" value="T6SS_Vgr_RhsGE"/>
</dbReference>
<protein>
    <submittedName>
        <fullName evidence="6">Uncharacterized protein conserved in bacteria</fullName>
    </submittedName>
</protein>
<dbReference type="InterPro" id="IPR006531">
    <property type="entry name" value="Gp5/Vgr_OB"/>
</dbReference>
<dbReference type="SUPFAM" id="SSF69255">
    <property type="entry name" value="gp5 N-terminal domain-like"/>
    <property type="match status" value="1"/>
</dbReference>
<dbReference type="SUPFAM" id="SSF69349">
    <property type="entry name" value="Phage fibre proteins"/>
    <property type="match status" value="1"/>
</dbReference>
<comment type="subcellular location">
    <subcellularLocation>
        <location evidence="1">Secreted</location>
    </subcellularLocation>
</comment>
<dbReference type="PANTHER" id="PTHR32305">
    <property type="match status" value="1"/>
</dbReference>
<dbReference type="OrthoDB" id="9762420at2"/>
<name>Q2SK14_HAHCH</name>
<organism evidence="6 7">
    <name type="scientific">Hahella chejuensis (strain KCTC 2396)</name>
    <dbReference type="NCBI Taxonomy" id="349521"/>
    <lineage>
        <taxon>Bacteria</taxon>
        <taxon>Pseudomonadati</taxon>
        <taxon>Pseudomonadota</taxon>
        <taxon>Gammaproteobacteria</taxon>
        <taxon>Oceanospirillales</taxon>
        <taxon>Hahellaceae</taxon>
        <taxon>Hahella</taxon>
    </lineage>
</organism>
<dbReference type="Pfam" id="PF05954">
    <property type="entry name" value="Phage_GPD"/>
    <property type="match status" value="1"/>
</dbReference>
<dbReference type="GO" id="GO:0005576">
    <property type="term" value="C:extracellular region"/>
    <property type="evidence" value="ECO:0007669"/>
    <property type="project" value="UniProtKB-SubCell"/>
</dbReference>
<dbReference type="PANTHER" id="PTHR32305:SF15">
    <property type="entry name" value="PROTEIN RHSA-RELATED"/>
    <property type="match status" value="1"/>
</dbReference>